<dbReference type="GeneID" id="94375888"/>
<keyword evidence="2" id="KW-1185">Reference proteome</keyword>
<evidence type="ECO:0000313" key="1">
    <source>
        <dbReference type="EMBL" id="QYC09227.1"/>
    </source>
</evidence>
<sequence length="102" mass="10908">MRRILLLAGLGLLAGCATGPVRDTPFVFPEGLRIMEKGYPYPDGPCRLLGETFATSELLDDSADLLGCPSDAMNDPRVISLGRVVGQFEGVTLVSVPKSKTR</sequence>
<gene>
    <name evidence="1" type="ORF">KWG56_11450</name>
</gene>
<evidence type="ECO:0000313" key="2">
    <source>
        <dbReference type="Proteomes" id="UP000824334"/>
    </source>
</evidence>
<organism evidence="1 2">
    <name type="scientific">Brevundimonas nasdae</name>
    <dbReference type="NCBI Taxonomy" id="172043"/>
    <lineage>
        <taxon>Bacteria</taxon>
        <taxon>Pseudomonadati</taxon>
        <taxon>Pseudomonadota</taxon>
        <taxon>Alphaproteobacteria</taxon>
        <taxon>Caulobacterales</taxon>
        <taxon>Caulobacteraceae</taxon>
        <taxon>Brevundimonas</taxon>
    </lineage>
</organism>
<proteinExistence type="predicted"/>
<protein>
    <recommendedName>
        <fullName evidence="3">Lipoprotein</fullName>
    </recommendedName>
</protein>
<dbReference type="EMBL" id="CP080034">
    <property type="protein sequence ID" value="QYC09227.1"/>
    <property type="molecule type" value="Genomic_DNA"/>
</dbReference>
<evidence type="ECO:0008006" key="3">
    <source>
        <dbReference type="Google" id="ProtNLM"/>
    </source>
</evidence>
<reference evidence="1 2" key="1">
    <citation type="submission" date="2021-07" db="EMBL/GenBank/DDBJ databases">
        <title>Isolation and characterization of bacteria from a gold mining with a capacity of golden bioaccumulation.</title>
        <authorList>
            <person name="Yang X.J."/>
        </authorList>
    </citation>
    <scope>NUCLEOTIDE SEQUENCE [LARGE SCALE GENOMIC DNA]</scope>
    <source>
        <strain evidence="1 2">Au29</strain>
    </source>
</reference>
<dbReference type="PROSITE" id="PS51257">
    <property type="entry name" value="PROKAR_LIPOPROTEIN"/>
    <property type="match status" value="1"/>
</dbReference>
<name>A0ABX8TGJ8_9CAUL</name>
<accession>A0ABX8TGJ8</accession>
<dbReference type="Proteomes" id="UP000824334">
    <property type="component" value="Chromosome"/>
</dbReference>
<dbReference type="RefSeq" id="WP_219354854.1">
    <property type="nucleotide sequence ID" value="NZ_CP080034.1"/>
</dbReference>